<evidence type="ECO:0000313" key="1">
    <source>
        <dbReference type="EMBL" id="QDH17415.1"/>
    </source>
</evidence>
<dbReference type="KEGG" id="ssam:E3D00_07430"/>
<organism evidence="1 2">
    <name type="scientific">Swingsia samuiensis</name>
    <dbReference type="NCBI Taxonomy" id="1293412"/>
    <lineage>
        <taxon>Bacteria</taxon>
        <taxon>Pseudomonadati</taxon>
        <taxon>Pseudomonadota</taxon>
        <taxon>Alphaproteobacteria</taxon>
        <taxon>Acetobacterales</taxon>
        <taxon>Acetobacteraceae</taxon>
        <taxon>Swingsia</taxon>
    </lineage>
</organism>
<dbReference type="RefSeq" id="WP_141461341.1">
    <property type="nucleotide sequence ID" value="NZ_CP038141.1"/>
</dbReference>
<name>A0A4Y6UN01_9PROT</name>
<reference evidence="1 2" key="1">
    <citation type="submission" date="2019-03" db="EMBL/GenBank/DDBJ databases">
        <title>The complete genome sequence of Swingsia samuiensis NBRC107927(T).</title>
        <authorList>
            <person name="Chua K.-O."/>
            <person name="Chan K.-G."/>
            <person name="See-Too W.-S."/>
        </authorList>
    </citation>
    <scope>NUCLEOTIDE SEQUENCE [LARGE SCALE GENOMIC DNA]</scope>
    <source>
        <strain evidence="1 2">AH83</strain>
    </source>
</reference>
<accession>A0A4Y6UN01</accession>
<dbReference type="EMBL" id="CP038141">
    <property type="protein sequence ID" value="QDH17415.1"/>
    <property type="molecule type" value="Genomic_DNA"/>
</dbReference>
<keyword evidence="2" id="KW-1185">Reference proteome</keyword>
<evidence type="ECO:0000313" key="2">
    <source>
        <dbReference type="Proteomes" id="UP000316313"/>
    </source>
</evidence>
<dbReference type="Proteomes" id="UP000316313">
    <property type="component" value="Chromosome"/>
</dbReference>
<protein>
    <recommendedName>
        <fullName evidence="3">DUF2184 domain-containing protein</fullName>
    </recommendedName>
</protein>
<evidence type="ECO:0008006" key="3">
    <source>
        <dbReference type="Google" id="ProtNLM"/>
    </source>
</evidence>
<dbReference type="AlphaFoldDB" id="A0A4Y6UN01"/>
<gene>
    <name evidence="1" type="ORF">E3D00_07430</name>
</gene>
<sequence length="347" mass="37921">MSTFRKDAPRLAMDYGIHLGGVSHYGHEKGAFDSAPTFPSVTAPNSGIPSVFTTAVDPQVIRALITPTRSEQVYGSAKAGDRTQRNRMFPLSEYSGYTASYGDYSDAGRASANANWTNRQNYLFQTWAQYGNLESEMMGAAGFSWVNEQRMAAISVLNKTSNSINLWGLSGLELYGALNDPALPRAIQPTPKAGTASGKWTETGDPNLIYNDFVALRFDLNKRLQGNMDQSTPVKVVLPSELSPVLSYTNQFGITLEDMLKKGFPTMSIEFLPEAGTSMSGGQQSANLVQMFVPTLDGVDTVTTAFVDKLVAHRVEQYSTYERQKMSAGSWGTIWRRPTAVAQMVGV</sequence>
<proteinExistence type="predicted"/>
<dbReference type="OrthoDB" id="6439710at2"/>